<evidence type="ECO:0000256" key="3">
    <source>
        <dbReference type="ARBA" id="ARBA00007282"/>
    </source>
</evidence>
<dbReference type="GO" id="GO:0016020">
    <property type="term" value="C:membrane"/>
    <property type="evidence" value="ECO:0007669"/>
    <property type="project" value="UniProtKB-SubCell"/>
</dbReference>
<keyword evidence="6 8" id="KW-1133">Transmembrane helix</keyword>
<keyword evidence="5 8" id="KW-0812">Transmembrane</keyword>
<dbReference type="GO" id="GO:0008374">
    <property type="term" value="F:O-acyltransferase activity"/>
    <property type="evidence" value="ECO:0007669"/>
    <property type="project" value="InterPro"/>
</dbReference>
<evidence type="ECO:0000256" key="5">
    <source>
        <dbReference type="ARBA" id="ARBA00022692"/>
    </source>
</evidence>
<keyword evidence="7 8" id="KW-0472">Membrane</keyword>
<dbReference type="PANTHER" id="PTHR31595:SF57">
    <property type="entry name" value="OS04G0481900 PROTEIN"/>
    <property type="match status" value="1"/>
</dbReference>
<dbReference type="VEuPathDB" id="FungiDB:PSTT_02542"/>
<evidence type="ECO:0000256" key="8">
    <source>
        <dbReference type="SAM" id="Phobius"/>
    </source>
</evidence>
<dbReference type="EMBL" id="PKSM01000535">
    <property type="protein sequence ID" value="POV94034.1"/>
    <property type="molecule type" value="Genomic_DNA"/>
</dbReference>
<reference evidence="11" key="3">
    <citation type="journal article" date="2018" name="Mol. Plant Microbe Interact.">
        <title>Genome sequence resources for the wheat stripe rust pathogen (Puccinia striiformis f. sp. tritici) and the barley stripe rust pathogen (Puccinia striiformis f. sp. hordei).</title>
        <authorList>
            <person name="Xia C."/>
            <person name="Wang M."/>
            <person name="Yin C."/>
            <person name="Cornejo O.E."/>
            <person name="Hulbert S.H."/>
            <person name="Chen X."/>
        </authorList>
    </citation>
    <scope>NUCLEOTIDE SEQUENCE [LARGE SCALE GENOMIC DNA]</scope>
    <source>
        <strain evidence="11">93TX-2</strain>
    </source>
</reference>
<evidence type="ECO:0000313" key="10">
    <source>
        <dbReference type="EMBL" id="POV94034.1"/>
    </source>
</evidence>
<evidence type="ECO:0000256" key="6">
    <source>
        <dbReference type="ARBA" id="ARBA00022989"/>
    </source>
</evidence>
<organism evidence="10 11">
    <name type="scientific">Puccinia striiformis</name>
    <dbReference type="NCBI Taxonomy" id="27350"/>
    <lineage>
        <taxon>Eukaryota</taxon>
        <taxon>Fungi</taxon>
        <taxon>Dikarya</taxon>
        <taxon>Basidiomycota</taxon>
        <taxon>Pucciniomycotina</taxon>
        <taxon>Pucciniomycetes</taxon>
        <taxon>Pucciniales</taxon>
        <taxon>Pucciniaceae</taxon>
        <taxon>Puccinia</taxon>
    </lineage>
</organism>
<dbReference type="VEuPathDB" id="FungiDB:PSHT_16476"/>
<evidence type="ECO:0000256" key="1">
    <source>
        <dbReference type="ARBA" id="ARBA00004141"/>
    </source>
</evidence>
<evidence type="ECO:0000256" key="7">
    <source>
        <dbReference type="ARBA" id="ARBA00023136"/>
    </source>
</evidence>
<name>A0A2S4UA32_9BASI</name>
<evidence type="ECO:0000256" key="4">
    <source>
        <dbReference type="ARBA" id="ARBA00022679"/>
    </source>
</evidence>
<evidence type="ECO:0000313" key="11">
    <source>
        <dbReference type="Proteomes" id="UP000238274"/>
    </source>
</evidence>
<comment type="subcellular location">
    <subcellularLocation>
        <location evidence="1">Membrane</location>
        <topology evidence="1">Multi-pass membrane protein</topology>
    </subcellularLocation>
</comment>
<evidence type="ECO:0000256" key="2">
    <source>
        <dbReference type="ARBA" id="ARBA00005179"/>
    </source>
</evidence>
<dbReference type="InterPro" id="IPR044851">
    <property type="entry name" value="Wax_synthase"/>
</dbReference>
<reference evidence="10 11" key="1">
    <citation type="submission" date="2017-12" db="EMBL/GenBank/DDBJ databases">
        <title>Gene loss provides genomic basis for host adaptation in cereal stripe rust fungi.</title>
        <authorList>
            <person name="Xia C."/>
        </authorList>
    </citation>
    <scope>NUCLEOTIDE SEQUENCE [LARGE SCALE GENOMIC DNA]</scope>
    <source>
        <strain evidence="10 11">93TX-2</strain>
    </source>
</reference>
<protein>
    <recommendedName>
        <fullName evidence="9">Wax synthase domain-containing protein</fullName>
    </recommendedName>
</protein>
<feature type="transmembrane region" description="Helical" evidence="8">
    <location>
        <begin position="358"/>
        <end position="381"/>
    </location>
</feature>
<dbReference type="Pfam" id="PF13813">
    <property type="entry name" value="MBOAT_2"/>
    <property type="match status" value="1"/>
</dbReference>
<comment type="pathway">
    <text evidence="2">Secondary metabolite biosynthesis.</text>
</comment>
<dbReference type="PANTHER" id="PTHR31595">
    <property type="entry name" value="LONG-CHAIN-ALCOHOL O-FATTY-ACYLTRANSFERASE 3-RELATED"/>
    <property type="match status" value="1"/>
</dbReference>
<sequence>QDGNNSQRTHSIAIVQLRQCPHPPPQCSLIHPAYEPDPSARLIRALLLPVIIALAVSTQSRKLFLPLEEYLHVNYGLVAIPTFHICCLAIQFAFHRGPALKDPPIEPEKREAAEPASLIKNSQGSVEPHLTHITERRKTTLLASQKHAIKLNQDDDLNNRPTVAELIKFSIGIVVSPRGLAYTWAPPARCLSRAPTKPMRQFVSEQLIEIVKKHALFLLTCAYLLPAINHPDGPAGWVSQTFSLERSRVLTIVVDQITAAIFTFSAICAFNILGAVFTGAELILITLTRLILPEDLRPERFDTSLYPPLFNRLSSRDNLSEFWGQGWQCVFRRDFVFCGGLPMAKLGSFLFGPQTVPLFTLMGSMLLSGIFVSHWSCILTITKPDLGFNTTKFFVIQGLGIVLERALNVRKVLGGRALRPLRYFLTYFWLSYWSQDMFAVLYDRGLGRSGIIDPDFRKWYWFQYCLPFGPFLPRGLLHWMDAARS</sequence>
<comment type="similarity">
    <text evidence="3">Belongs to the wax synthase family.</text>
</comment>
<proteinExistence type="inferred from homology"/>
<feature type="non-terminal residue" evidence="10">
    <location>
        <position position="1"/>
    </location>
</feature>
<dbReference type="InterPro" id="IPR032805">
    <property type="entry name" value="Wax_synthase_dom"/>
</dbReference>
<dbReference type="OrthoDB" id="1077582at2759"/>
<dbReference type="Proteomes" id="UP000238274">
    <property type="component" value="Unassembled WGS sequence"/>
</dbReference>
<gene>
    <name evidence="10" type="ORF">PSHT_16476</name>
</gene>
<keyword evidence="4" id="KW-0808">Transferase</keyword>
<dbReference type="GO" id="GO:0006629">
    <property type="term" value="P:lipid metabolic process"/>
    <property type="evidence" value="ECO:0007669"/>
    <property type="project" value="InterPro"/>
</dbReference>
<accession>A0A2S4UA32</accession>
<feature type="domain" description="Wax synthase" evidence="9">
    <location>
        <begin position="306"/>
        <end position="394"/>
    </location>
</feature>
<comment type="caution">
    <text evidence="10">The sequence shown here is derived from an EMBL/GenBank/DDBJ whole genome shotgun (WGS) entry which is preliminary data.</text>
</comment>
<dbReference type="AlphaFoldDB" id="A0A2S4UA32"/>
<keyword evidence="11" id="KW-1185">Reference proteome</keyword>
<evidence type="ECO:0000259" key="9">
    <source>
        <dbReference type="Pfam" id="PF13813"/>
    </source>
</evidence>
<reference evidence="11" key="2">
    <citation type="journal article" date="2018" name="BMC Genomics">
        <title>Genomic insights into host adaptation between the wheat stripe rust pathogen (Puccinia striiformis f. sp. tritici) and the barley stripe rust pathogen (Puccinia striiformis f. sp. hordei).</title>
        <authorList>
            <person name="Xia C."/>
            <person name="Wang M."/>
            <person name="Yin C."/>
            <person name="Cornejo O.E."/>
            <person name="Hulbert S.H."/>
            <person name="Chen X."/>
        </authorList>
    </citation>
    <scope>NUCLEOTIDE SEQUENCE [LARGE SCALE GENOMIC DNA]</scope>
    <source>
        <strain evidence="11">93TX-2</strain>
    </source>
</reference>